<dbReference type="EMBL" id="FNCV01000001">
    <property type="protein sequence ID" value="SDG56574.1"/>
    <property type="molecule type" value="Genomic_DNA"/>
</dbReference>
<accession>A0A1G7VA30</accession>
<dbReference type="Pfam" id="PF00534">
    <property type="entry name" value="Glycos_transf_1"/>
    <property type="match status" value="1"/>
</dbReference>
<sequence length="504" mass="53178">MRVLSVTSELHPLIKTGGLADVAGALPRALVHRGDDVRCLLPAYPGIAAALEPAGPPRPIAPPLPGLGDCRLIGGYLGPVRVELFDCPALFDRPGGPYVDAQGNDHPDNFHRFAALSRVGAELALGRLVPGWRADVVHTHDWPTGLVGAYLHFAAGPSERPAVVFTIHNIDYLGLCGPEVLGMIDLPDSAFSINGVEFNGYVSYLKAGCYHADHVTTVSPTYAREIQTPGGGRGLDGLLAGMAAEGRLSGILNGIDAEEWNPAQDGHLMARYDLDHMAGKATCKADLQDELGLEPAPNAPLFGLVSRLIPQKGVDLVIGAASEIIARGGQLAILGSGDPGLVEALHHLTAAHPGRVGTFIGYGEALAHRIQAGADLFLAPSRFEPCGLTQLYALRYGTLPVVRRTGGLADTVEDATPDGSDGTGFVFDEPSVSGIMSAIDRALALYGRPQSWAQVRRRAMTRDFGWDRAAEGYQRLFTRLCEQTARHGGGGGDFTPRAAAAEAP</sequence>
<dbReference type="EC" id="2.4.1.21" evidence="8"/>
<proteinExistence type="inferred from homology"/>
<dbReference type="PANTHER" id="PTHR45825">
    <property type="entry name" value="GRANULE-BOUND STARCH SYNTHASE 1, CHLOROPLASTIC/AMYLOPLASTIC"/>
    <property type="match status" value="1"/>
</dbReference>
<evidence type="ECO:0000256" key="1">
    <source>
        <dbReference type="ARBA" id="ARBA00001478"/>
    </source>
</evidence>
<feature type="domain" description="Glycosyl transferase family 1" evidence="9">
    <location>
        <begin position="298"/>
        <end position="454"/>
    </location>
</feature>
<dbReference type="CDD" id="cd03791">
    <property type="entry name" value="GT5_Glycogen_synthase_DULL1-like"/>
    <property type="match status" value="1"/>
</dbReference>
<dbReference type="SUPFAM" id="SSF53756">
    <property type="entry name" value="UDP-Glycosyltransferase/glycogen phosphorylase"/>
    <property type="match status" value="1"/>
</dbReference>
<keyword evidence="7 8" id="KW-0320">Glycogen biosynthesis</keyword>
<dbReference type="OrthoDB" id="9808590at2"/>
<evidence type="ECO:0000256" key="7">
    <source>
        <dbReference type="ARBA" id="ARBA00023056"/>
    </source>
</evidence>
<reference evidence="12" key="1">
    <citation type="submission" date="2016-10" db="EMBL/GenBank/DDBJ databases">
        <authorList>
            <person name="Varghese N."/>
            <person name="Submissions S."/>
        </authorList>
    </citation>
    <scope>NUCLEOTIDE SEQUENCE [LARGE SCALE GENOMIC DNA]</scope>
    <source>
        <strain evidence="12">930I</strain>
    </source>
</reference>
<dbReference type="Pfam" id="PF08323">
    <property type="entry name" value="Glyco_transf_5"/>
    <property type="match status" value="1"/>
</dbReference>
<comment type="similarity">
    <text evidence="4 8">Belongs to the glycosyltransferase 1 family. Bacterial/plant glycogen synthase subfamily.</text>
</comment>
<evidence type="ECO:0000256" key="2">
    <source>
        <dbReference type="ARBA" id="ARBA00002764"/>
    </source>
</evidence>
<dbReference type="NCBIfam" id="NF001899">
    <property type="entry name" value="PRK00654.1-2"/>
    <property type="match status" value="1"/>
</dbReference>
<dbReference type="Proteomes" id="UP000217076">
    <property type="component" value="Unassembled WGS sequence"/>
</dbReference>
<dbReference type="GO" id="GO:0005829">
    <property type="term" value="C:cytosol"/>
    <property type="evidence" value="ECO:0007669"/>
    <property type="project" value="TreeGrafter"/>
</dbReference>
<dbReference type="InterPro" id="IPR013534">
    <property type="entry name" value="Starch_synth_cat_dom"/>
</dbReference>
<dbReference type="PANTHER" id="PTHR45825:SF11">
    <property type="entry name" value="ALPHA AMYLASE DOMAIN-CONTAINING PROTEIN"/>
    <property type="match status" value="1"/>
</dbReference>
<comment type="function">
    <text evidence="2 8">Synthesizes alpha-1,4-glucan chains using ADP-glucose.</text>
</comment>
<evidence type="ECO:0000259" key="10">
    <source>
        <dbReference type="Pfam" id="PF08323"/>
    </source>
</evidence>
<keyword evidence="6 8" id="KW-0808">Transferase</keyword>
<evidence type="ECO:0000313" key="12">
    <source>
        <dbReference type="Proteomes" id="UP000217076"/>
    </source>
</evidence>
<dbReference type="STRING" id="83401.SAMN05421742_101591"/>
<dbReference type="AlphaFoldDB" id="A0A1G7VA30"/>
<evidence type="ECO:0000256" key="5">
    <source>
        <dbReference type="ARBA" id="ARBA00022676"/>
    </source>
</evidence>
<name>A0A1G7VA30_9PROT</name>
<evidence type="ECO:0000256" key="4">
    <source>
        <dbReference type="ARBA" id="ARBA00010281"/>
    </source>
</evidence>
<evidence type="ECO:0000313" key="11">
    <source>
        <dbReference type="EMBL" id="SDG56574.1"/>
    </source>
</evidence>
<dbReference type="GO" id="GO:0004373">
    <property type="term" value="F:alpha-1,4-glucan glucosyltransferase (UDP-glucose donor) activity"/>
    <property type="evidence" value="ECO:0007669"/>
    <property type="project" value="InterPro"/>
</dbReference>
<feature type="domain" description="Starch synthase catalytic" evidence="10">
    <location>
        <begin position="2"/>
        <end position="240"/>
    </location>
</feature>
<evidence type="ECO:0000259" key="9">
    <source>
        <dbReference type="Pfam" id="PF00534"/>
    </source>
</evidence>
<feature type="binding site" evidence="8">
    <location>
        <position position="15"/>
    </location>
    <ligand>
        <name>ADP-alpha-D-glucose</name>
        <dbReference type="ChEBI" id="CHEBI:57498"/>
    </ligand>
</feature>
<comment type="catalytic activity">
    <reaction evidence="1 8">
        <text>[(1-&gt;4)-alpha-D-glucosyl](n) + ADP-alpha-D-glucose = [(1-&gt;4)-alpha-D-glucosyl](n+1) + ADP + H(+)</text>
        <dbReference type="Rhea" id="RHEA:18189"/>
        <dbReference type="Rhea" id="RHEA-COMP:9584"/>
        <dbReference type="Rhea" id="RHEA-COMP:9587"/>
        <dbReference type="ChEBI" id="CHEBI:15378"/>
        <dbReference type="ChEBI" id="CHEBI:15444"/>
        <dbReference type="ChEBI" id="CHEBI:57498"/>
        <dbReference type="ChEBI" id="CHEBI:456216"/>
        <dbReference type="EC" id="2.4.1.21"/>
    </reaction>
</comment>
<dbReference type="InterPro" id="IPR011835">
    <property type="entry name" value="GS/SS"/>
</dbReference>
<organism evidence="11 12">
    <name type="scientific">Roseospirillum parvum</name>
    <dbReference type="NCBI Taxonomy" id="83401"/>
    <lineage>
        <taxon>Bacteria</taxon>
        <taxon>Pseudomonadati</taxon>
        <taxon>Pseudomonadota</taxon>
        <taxon>Alphaproteobacteria</taxon>
        <taxon>Rhodospirillales</taxon>
        <taxon>Rhodospirillaceae</taxon>
        <taxon>Roseospirillum</taxon>
    </lineage>
</organism>
<keyword evidence="12" id="KW-1185">Reference proteome</keyword>
<dbReference type="UniPathway" id="UPA00164"/>
<dbReference type="GO" id="GO:0005978">
    <property type="term" value="P:glycogen biosynthetic process"/>
    <property type="evidence" value="ECO:0007669"/>
    <property type="project" value="UniProtKB-UniRule"/>
</dbReference>
<gene>
    <name evidence="8" type="primary">glgA</name>
    <name evidence="11" type="ORF">SAMN05421742_101591</name>
</gene>
<dbReference type="HAMAP" id="MF_00484">
    <property type="entry name" value="Glycogen_synth"/>
    <property type="match status" value="1"/>
</dbReference>
<dbReference type="InterPro" id="IPR001296">
    <property type="entry name" value="Glyco_trans_1"/>
</dbReference>
<evidence type="ECO:0000256" key="6">
    <source>
        <dbReference type="ARBA" id="ARBA00022679"/>
    </source>
</evidence>
<comment type="pathway">
    <text evidence="3 8">Glycan biosynthesis; glycogen biosynthesis.</text>
</comment>
<keyword evidence="5 8" id="KW-0328">Glycosyltransferase</keyword>
<evidence type="ECO:0000256" key="3">
    <source>
        <dbReference type="ARBA" id="ARBA00004964"/>
    </source>
</evidence>
<protein>
    <recommendedName>
        <fullName evidence="8">Glycogen synthase</fullName>
        <ecNumber evidence="8">2.4.1.21</ecNumber>
    </recommendedName>
    <alternativeName>
        <fullName evidence="8">Starch [bacterial glycogen] synthase</fullName>
    </alternativeName>
</protein>
<dbReference type="Gene3D" id="3.40.50.2000">
    <property type="entry name" value="Glycogen Phosphorylase B"/>
    <property type="match status" value="2"/>
</dbReference>
<dbReference type="GO" id="GO:0009011">
    <property type="term" value="F:alpha-1,4-glucan glucosyltransferase (ADP-glucose donor) activity"/>
    <property type="evidence" value="ECO:0007669"/>
    <property type="project" value="UniProtKB-UniRule"/>
</dbReference>
<evidence type="ECO:0000256" key="8">
    <source>
        <dbReference type="HAMAP-Rule" id="MF_00484"/>
    </source>
</evidence>
<dbReference type="NCBIfam" id="TIGR02095">
    <property type="entry name" value="glgA"/>
    <property type="match status" value="1"/>
</dbReference>
<dbReference type="RefSeq" id="WP_092615095.1">
    <property type="nucleotide sequence ID" value="NZ_FNCV01000001.1"/>
</dbReference>